<protein>
    <submittedName>
        <fullName evidence="1">Histidine phosphatase family protein</fullName>
    </submittedName>
</protein>
<dbReference type="InterPro" id="IPR013078">
    <property type="entry name" value="His_Pase_superF_clade-1"/>
</dbReference>
<dbReference type="Pfam" id="PF00300">
    <property type="entry name" value="His_Phos_1"/>
    <property type="match status" value="1"/>
</dbReference>
<dbReference type="Gene3D" id="3.40.50.1240">
    <property type="entry name" value="Phosphoglycerate mutase-like"/>
    <property type="match status" value="1"/>
</dbReference>
<accession>A0ABX0V6Z8</accession>
<dbReference type="PANTHER" id="PTHR48100">
    <property type="entry name" value="BROAD-SPECIFICITY PHOSPHATASE YOR283W-RELATED"/>
    <property type="match status" value="1"/>
</dbReference>
<evidence type="ECO:0000313" key="1">
    <source>
        <dbReference type="EMBL" id="NIX75584.1"/>
    </source>
</evidence>
<proteinExistence type="predicted"/>
<dbReference type="EMBL" id="JAATJS010000001">
    <property type="protein sequence ID" value="NIX75584.1"/>
    <property type="molecule type" value="Genomic_DNA"/>
</dbReference>
<comment type="caution">
    <text evidence="1">The sequence shown here is derived from an EMBL/GenBank/DDBJ whole genome shotgun (WGS) entry which is preliminary data.</text>
</comment>
<name>A0ABX0V6Z8_9HYPH</name>
<sequence length="196" mass="21727">MPPLYFLRHGETEWNRAGRLQGHLDSPLTEKGRNQAALMASILLRELGPRPALRLVSSPLGRARQTAGFVSEALGLSLETDPQLAELTMGSWDGLTRPEVEARWPGRLTGATDHDWYFRSPDGETVDEARKRASAWLQSVTQPTIAVAHGFFGKILRGVYAGLDHDAALHQSEPQDVVFRLHNRTIERLTSNDIAA</sequence>
<reference evidence="1 2" key="1">
    <citation type="submission" date="2020-03" db="EMBL/GenBank/DDBJ databases">
        <title>The genome sequence of Microvirga sp. c23x22.</title>
        <authorList>
            <person name="Zhang X."/>
        </authorList>
    </citation>
    <scope>NUCLEOTIDE SEQUENCE [LARGE SCALE GENOMIC DNA]</scope>
    <source>
        <strain evidence="2">c23x22</strain>
    </source>
</reference>
<gene>
    <name evidence="1" type="ORF">HB375_03015</name>
</gene>
<dbReference type="CDD" id="cd07067">
    <property type="entry name" value="HP_PGM_like"/>
    <property type="match status" value="1"/>
</dbReference>
<dbReference type="PANTHER" id="PTHR48100:SF59">
    <property type="entry name" value="ADENOSYLCOBALAMIN_ALPHA-RIBAZOLE PHOSPHATASE"/>
    <property type="match status" value="1"/>
</dbReference>
<dbReference type="SUPFAM" id="SSF53254">
    <property type="entry name" value="Phosphoglycerate mutase-like"/>
    <property type="match status" value="1"/>
</dbReference>
<dbReference type="InterPro" id="IPR050275">
    <property type="entry name" value="PGM_Phosphatase"/>
</dbReference>
<dbReference type="RefSeq" id="WP_167671460.1">
    <property type="nucleotide sequence ID" value="NZ_JAATJS010000001.1"/>
</dbReference>
<keyword evidence="2" id="KW-1185">Reference proteome</keyword>
<dbReference type="SMART" id="SM00855">
    <property type="entry name" value="PGAM"/>
    <property type="match status" value="1"/>
</dbReference>
<dbReference type="InterPro" id="IPR029033">
    <property type="entry name" value="His_PPase_superfam"/>
</dbReference>
<evidence type="ECO:0000313" key="2">
    <source>
        <dbReference type="Proteomes" id="UP000707352"/>
    </source>
</evidence>
<dbReference type="Proteomes" id="UP000707352">
    <property type="component" value="Unassembled WGS sequence"/>
</dbReference>
<organism evidence="1 2">
    <name type="scientific">Microvirga terricola</name>
    <dbReference type="NCBI Taxonomy" id="2719797"/>
    <lineage>
        <taxon>Bacteria</taxon>
        <taxon>Pseudomonadati</taxon>
        <taxon>Pseudomonadota</taxon>
        <taxon>Alphaproteobacteria</taxon>
        <taxon>Hyphomicrobiales</taxon>
        <taxon>Methylobacteriaceae</taxon>
        <taxon>Microvirga</taxon>
    </lineage>
</organism>